<evidence type="ECO:0000313" key="1">
    <source>
        <dbReference type="EMBL" id="NML62691.1"/>
    </source>
</evidence>
<name>A0A848HSH7_9BURK</name>
<proteinExistence type="predicted"/>
<protein>
    <submittedName>
        <fullName evidence="1">Uncharacterized protein</fullName>
    </submittedName>
</protein>
<dbReference type="Proteomes" id="UP000583752">
    <property type="component" value="Unassembled WGS sequence"/>
</dbReference>
<keyword evidence="2" id="KW-1185">Reference proteome</keyword>
<dbReference type="RefSeq" id="WP_169467931.1">
    <property type="nucleotide sequence ID" value="NZ_JABBGG010000010.1"/>
</dbReference>
<evidence type="ECO:0000313" key="2">
    <source>
        <dbReference type="Proteomes" id="UP000583752"/>
    </source>
</evidence>
<sequence>MKQRAVVILQIACILLTLHVPSNAQVLWVGGSYMEQLRRAEAALPSLAADANIQPPGSETGTALRKASSAFQKLGNWRAFVGDHDGAIAAYDFQRTRPPHLKGKAADLQAIDEAVADDAIQAIVAEARTKRVVLLNEAHNISMHRAFAQKLAAELRKIGYGYLAAETFRNDDGPVPPSTYVGLTSGFFTLDPVFAGFVNSAIADGWKLVSYEHGTQDVTGSFAERIAARETGQARNLVDRIFSKDKEARVLIFVGYGHLYKSPNGAAPVMMGEHLRRMTGLDMLHVDQTHFFAHPKREDESPLYEALLAKASGKNAPFTLRAKDGTYPILEGMGGRVDMQVVFPRYAIQFGRPEWLGTLAGRAPRDIPPGLLPKTGRRLVMAYRKSDGPDAVPADNVLVEAGKPVPKLMLPKGEFRIAVED</sequence>
<dbReference type="EMBL" id="JABBGG010000010">
    <property type="protein sequence ID" value="NML62691.1"/>
    <property type="molecule type" value="Genomic_DNA"/>
</dbReference>
<accession>A0A848HSH7</accession>
<reference evidence="1 2" key="1">
    <citation type="submission" date="2020-04" db="EMBL/GenBank/DDBJ databases">
        <title>Massilia sp. RP-1-19 isolated from soil.</title>
        <authorList>
            <person name="Dahal R.H."/>
        </authorList>
    </citation>
    <scope>NUCLEOTIDE SEQUENCE [LARGE SCALE GENOMIC DNA]</scope>
    <source>
        <strain evidence="1 2">RP-1-19</strain>
    </source>
</reference>
<comment type="caution">
    <text evidence="1">The sequence shown here is derived from an EMBL/GenBank/DDBJ whole genome shotgun (WGS) entry which is preliminary data.</text>
</comment>
<organism evidence="1 2">
    <name type="scientific">Massilia polaris</name>
    <dbReference type="NCBI Taxonomy" id="2728846"/>
    <lineage>
        <taxon>Bacteria</taxon>
        <taxon>Pseudomonadati</taxon>
        <taxon>Pseudomonadota</taxon>
        <taxon>Betaproteobacteria</taxon>
        <taxon>Burkholderiales</taxon>
        <taxon>Oxalobacteraceae</taxon>
        <taxon>Telluria group</taxon>
        <taxon>Massilia</taxon>
    </lineage>
</organism>
<gene>
    <name evidence="1" type="ORF">HHL21_16720</name>
</gene>
<dbReference type="AlphaFoldDB" id="A0A848HSH7"/>